<keyword evidence="3" id="KW-0614">Plasmid</keyword>
<dbReference type="EMBL" id="CP007130">
    <property type="protein sequence ID" value="AHG93760.1"/>
    <property type="molecule type" value="Genomic_DNA"/>
</dbReference>
<dbReference type="InterPro" id="IPR013783">
    <property type="entry name" value="Ig-like_fold"/>
</dbReference>
<dbReference type="InterPro" id="IPR008964">
    <property type="entry name" value="Invasin/intimin_cell_adhesion"/>
</dbReference>
<dbReference type="Proteomes" id="UP000019151">
    <property type="component" value="Plasmid 2"/>
</dbReference>
<dbReference type="Pfam" id="PF12680">
    <property type="entry name" value="SnoaL_2"/>
    <property type="match status" value="1"/>
</dbReference>
<dbReference type="InterPro" id="IPR032710">
    <property type="entry name" value="NTF2-like_dom_sf"/>
</dbReference>
<reference evidence="3" key="1">
    <citation type="submission" date="2013-12" db="EMBL/GenBank/DDBJ databases">
        <authorList>
            <person name="DeBruyn J.M."/>
            <person name="Radosevich M."/>
            <person name="Wommack K.Eric."/>
            <person name="Polson S."/>
            <person name="Hauser L.J."/>
            <person name="Fawaz M.N."/>
            <person name="Korlach J."/>
            <person name="Tsai Y.-C."/>
        </authorList>
    </citation>
    <scope>NUCLEOTIDE SEQUENCE</scope>
    <source>
        <strain evidence="3">KBS708</strain>
        <plasmid evidence="3">2</plasmid>
    </source>
</reference>
<dbReference type="SUPFAM" id="SSF54427">
    <property type="entry name" value="NTF2-like"/>
    <property type="match status" value="1"/>
</dbReference>
<dbReference type="SUPFAM" id="SSF49373">
    <property type="entry name" value="Invasin/intimin cell-adhesion fragments"/>
    <property type="match status" value="1"/>
</dbReference>
<gene>
    <name evidence="3" type="ORF">J421_6225</name>
</gene>
<dbReference type="InterPro" id="IPR037401">
    <property type="entry name" value="SnoaL-like"/>
</dbReference>
<sequence>MHLARRSLLALLLSAFALPARAGAQILPGAKAADAMGDFSARVRAAIDTTLRKWEQGVAARDAAGVARLYLPTAGLYPSFGAPIQGRQALTDAYAHVLPRISQPHFVAERVTVSGELAAVAAELTYQVAFASGGSYERRERVQLAMRHIWNEGWLIELQSGGDLAPSVAWVRAPHPTRRPGETDTVTVRVTDALGGGIPDVLVAFGGDDAGAFAPAGVRTDARGEATAYLTAAAEPSVGEVRVTTAIEPHEALLALVRTVVPGETTSPDGRPGVPRP</sequence>
<reference evidence="3" key="2">
    <citation type="journal article" date="2014" name="Genome Announc.">
        <title>Genome Sequence and Methylome of Soil Bacterium Gemmatirosa kalamazoonensis KBS708T, a Member of the Rarely Cultivated Gemmatimonadetes Phylum.</title>
        <authorList>
            <person name="Debruyn J.M."/>
            <person name="Radosevich M."/>
            <person name="Wommack K.E."/>
            <person name="Polson S.W."/>
            <person name="Hauser L.J."/>
            <person name="Fawaz M.N."/>
            <person name="Korlach J."/>
            <person name="Tsai Y.C."/>
        </authorList>
    </citation>
    <scope>NUCLEOTIDE SEQUENCE [LARGE SCALE GENOMIC DNA]</scope>
    <source>
        <strain evidence="3">KBS708</strain>
        <plasmid evidence="3">2</plasmid>
    </source>
</reference>
<evidence type="ECO:0000259" key="2">
    <source>
        <dbReference type="Pfam" id="PF12680"/>
    </source>
</evidence>
<dbReference type="HOGENOM" id="CLU_1003846_0_0_0"/>
<dbReference type="RefSeq" id="WP_025415051.1">
    <property type="nucleotide sequence ID" value="NZ_CP007130.1"/>
</dbReference>
<accession>W0RTY8</accession>
<keyword evidence="1" id="KW-0732">Signal</keyword>
<dbReference type="InParanoid" id="W0RTY8"/>
<geneLocation type="plasmid" evidence="3 4">
    <name>2</name>
</geneLocation>
<evidence type="ECO:0000313" key="3">
    <source>
        <dbReference type="EMBL" id="AHG93760.1"/>
    </source>
</evidence>
<feature type="signal peptide" evidence="1">
    <location>
        <begin position="1"/>
        <end position="22"/>
    </location>
</feature>
<feature type="chain" id="PRO_5004795954" description="SnoaL-like domain-containing protein" evidence="1">
    <location>
        <begin position="23"/>
        <end position="277"/>
    </location>
</feature>
<dbReference type="InterPro" id="IPR006311">
    <property type="entry name" value="TAT_signal"/>
</dbReference>
<dbReference type="Gene3D" id="3.10.450.50">
    <property type="match status" value="1"/>
</dbReference>
<evidence type="ECO:0000313" key="4">
    <source>
        <dbReference type="Proteomes" id="UP000019151"/>
    </source>
</evidence>
<dbReference type="Gene3D" id="2.60.40.10">
    <property type="entry name" value="Immunoglobulins"/>
    <property type="match status" value="1"/>
</dbReference>
<dbReference type="KEGG" id="gba:J421_6225"/>
<evidence type="ECO:0000256" key="1">
    <source>
        <dbReference type="SAM" id="SignalP"/>
    </source>
</evidence>
<dbReference type="PROSITE" id="PS51318">
    <property type="entry name" value="TAT"/>
    <property type="match status" value="1"/>
</dbReference>
<dbReference type="AlphaFoldDB" id="W0RTY8"/>
<protein>
    <recommendedName>
        <fullName evidence="2">SnoaL-like domain-containing protein</fullName>
    </recommendedName>
</protein>
<keyword evidence="4" id="KW-1185">Reference proteome</keyword>
<organism evidence="3 4">
    <name type="scientific">Gemmatirosa kalamazoonensis</name>
    <dbReference type="NCBI Taxonomy" id="861299"/>
    <lineage>
        <taxon>Bacteria</taxon>
        <taxon>Pseudomonadati</taxon>
        <taxon>Gemmatimonadota</taxon>
        <taxon>Gemmatimonadia</taxon>
        <taxon>Gemmatimonadales</taxon>
        <taxon>Gemmatimonadaceae</taxon>
        <taxon>Gemmatirosa</taxon>
    </lineage>
</organism>
<feature type="domain" description="SnoaL-like" evidence="2">
    <location>
        <begin position="52"/>
        <end position="136"/>
    </location>
</feature>
<name>W0RTY8_9BACT</name>
<proteinExistence type="predicted"/>